<dbReference type="Gene3D" id="2.60.120.260">
    <property type="entry name" value="Galactose-binding domain-like"/>
    <property type="match status" value="2"/>
</dbReference>
<dbReference type="AlphaFoldDB" id="A0AAN0XVS0"/>
<keyword evidence="3" id="KW-0732">Signal</keyword>
<dbReference type="SUPFAM" id="SSF49785">
    <property type="entry name" value="Galactose-binding domain-like"/>
    <property type="match status" value="4"/>
</dbReference>
<evidence type="ECO:0000256" key="1">
    <source>
        <dbReference type="ARBA" id="ARBA00022801"/>
    </source>
</evidence>
<protein>
    <recommendedName>
        <fullName evidence="4">CBM-cenC domain-containing protein</fullName>
    </recommendedName>
</protein>
<dbReference type="InterPro" id="IPR003305">
    <property type="entry name" value="CenC_carb-bd"/>
</dbReference>
<keyword evidence="1" id="KW-0378">Hydrolase</keyword>
<dbReference type="PROSITE" id="PS51257">
    <property type="entry name" value="PROKAR_LIPOPROTEIN"/>
    <property type="match status" value="1"/>
</dbReference>
<feature type="region of interest" description="Disordered" evidence="2">
    <location>
        <begin position="32"/>
        <end position="59"/>
    </location>
</feature>
<feature type="signal peptide" evidence="3">
    <location>
        <begin position="1"/>
        <end position="22"/>
    </location>
</feature>
<evidence type="ECO:0000256" key="3">
    <source>
        <dbReference type="SAM" id="SignalP"/>
    </source>
</evidence>
<dbReference type="GO" id="GO:0016798">
    <property type="term" value="F:hydrolase activity, acting on glycosyl bonds"/>
    <property type="evidence" value="ECO:0007669"/>
    <property type="project" value="InterPro"/>
</dbReference>
<dbReference type="KEGG" id="vbr:A6E01_09265"/>
<evidence type="ECO:0000313" key="6">
    <source>
        <dbReference type="Proteomes" id="UP000092018"/>
    </source>
</evidence>
<accession>A0AAN0XVS0</accession>
<dbReference type="InterPro" id="IPR008979">
    <property type="entry name" value="Galactose-bd-like_sf"/>
</dbReference>
<gene>
    <name evidence="5" type="ORF">A6E01_09265</name>
</gene>
<proteinExistence type="predicted"/>
<feature type="chain" id="PRO_5042892292" description="CBM-cenC domain-containing protein" evidence="3">
    <location>
        <begin position="23"/>
        <end position="919"/>
    </location>
</feature>
<evidence type="ECO:0000259" key="4">
    <source>
        <dbReference type="Pfam" id="PF02018"/>
    </source>
</evidence>
<evidence type="ECO:0000256" key="2">
    <source>
        <dbReference type="SAM" id="MobiDB-lite"/>
    </source>
</evidence>
<reference evidence="5 6" key="1">
    <citation type="submission" date="2016-06" db="EMBL/GenBank/DDBJ databases">
        <title>Adaptive Radiation by Waves of Gene Transfer Leads to Fine-Scale Resource Partitioning in Marine Microbes.</title>
        <authorList>
            <person name="Hehemann J.-H."/>
            <person name="Arevalo P."/>
            <person name="Datta M.S."/>
            <person name="Yu X."/>
            <person name="Corzett C."/>
            <person name="Henschel A."/>
            <person name="Preheim S.P."/>
            <person name="Timberlake S."/>
            <person name="Alm E.J."/>
            <person name="Polz M.F."/>
        </authorList>
    </citation>
    <scope>NUCLEOTIDE SEQUENCE [LARGE SCALE GENOMIC DNA]</scope>
    <source>
        <strain evidence="5 6">FF50</strain>
    </source>
</reference>
<dbReference type="EMBL" id="CP016177">
    <property type="protein sequence ID" value="ANO33391.1"/>
    <property type="molecule type" value="Genomic_DNA"/>
</dbReference>
<sequence length="919" mass="96396">MEVSNRRFKVANLALVTAIALAMMGCGDESLSSQAGASADSPDGSGTPTLPTPTPPSGSDMVVFENSVNAKWPAWDCCGGTTPIYPMELDEYGLTTEFRVGEQPAVLGFVRAEGLAGVDVSDMESAGMLEFEIKLRNSPGDNVNWIVKLESNGGDQESNGEAVELSIPAPKIGMWTKVQVSLADLSNQGLDLTNIDKILINPAWEEGEGAVYRVDNVKFVDGDASEPENPSDPIIPNESDEGYKPDLVVAMEDFGGAASEQAAANPSSETLPAGTLIKTIKPAGAEIWAGTTLGDITVLDITPERSIVSVWVFSAEAGIPVLFKVENSVVPEQLAEVLVQTSLVNEWEKLEFDFNDLNGGVLDPNYSFDKKSIFFDFLAEAANKEFYWADMTFVEVDEVVDPEEPPVDPEEPPVDDGESFVIFNDVANPAWLAWDCCGGTAPAVITDSDDNYGAVTEFNIVGATVVGFTSRDGDGAVGGAPVDVSAWQDTGTVSFDLKLTNDNGAIDWKFKVESAGGGALELTLADVPELDVWKRYTFNLSDLADGGVNLSAIDLVMMFPAWGSGDGASYVVDNVIFSSAGSSAPEEPEQPEGPVLPPVDVEGNVVVNGDFETGSIDPWYSIGGGSVSIDSGAARLQAGNGAESRIKANGIGAGDINPNQTITVSFSYRGEAVDGGVANAIIHFIGDGVVGTEVIDMPAPTTEWQSYSQEMVVSAGTSAGLDFTIGGVCGAVATCSVDLFLDNIAVVPEEGTGETPDNPEEGPILPPDDGTGNLIVNGDFTDDLLTPWFQVGGGSVVVQDQSVTVAAATGNEARIKAEKVGQGLVTAGQTVTLSFQAKGFTANGSVANGLLYTTSSAGVSKTDIFDIPNLTTVWSEYSYDFDVGDNPEWGLDLAIGGVCGAVDGCQTQVSFDNVRLEIK</sequence>
<evidence type="ECO:0000313" key="5">
    <source>
        <dbReference type="EMBL" id="ANO33391.1"/>
    </source>
</evidence>
<organism evidence="5 6">
    <name type="scientific">Vibrio breoganii</name>
    <dbReference type="NCBI Taxonomy" id="553239"/>
    <lineage>
        <taxon>Bacteria</taxon>
        <taxon>Pseudomonadati</taxon>
        <taxon>Pseudomonadota</taxon>
        <taxon>Gammaproteobacteria</taxon>
        <taxon>Vibrionales</taxon>
        <taxon>Vibrionaceae</taxon>
        <taxon>Vibrio</taxon>
    </lineage>
</organism>
<dbReference type="Pfam" id="PF02018">
    <property type="entry name" value="CBM_4_9"/>
    <property type="match status" value="1"/>
</dbReference>
<feature type="domain" description="CBM-cenC" evidence="4">
    <location>
        <begin position="772"/>
        <end position="887"/>
    </location>
</feature>
<dbReference type="Gene3D" id="2.60.120.430">
    <property type="entry name" value="Galactose-binding lectin"/>
    <property type="match status" value="2"/>
</dbReference>
<name>A0AAN0XVS0_9VIBR</name>
<dbReference type="Proteomes" id="UP000092018">
    <property type="component" value="Chromosome 1"/>
</dbReference>
<dbReference type="RefSeq" id="WP_065210115.1">
    <property type="nucleotide sequence ID" value="NZ_CP016177.1"/>
</dbReference>